<evidence type="ECO:0000256" key="3">
    <source>
        <dbReference type="RuleBase" id="RU000461"/>
    </source>
</evidence>
<dbReference type="PRINTS" id="PR00385">
    <property type="entry name" value="P450"/>
</dbReference>
<dbReference type="InterPro" id="IPR050121">
    <property type="entry name" value="Cytochrome_P450_monoxygenase"/>
</dbReference>
<dbReference type="Gene3D" id="1.10.630.10">
    <property type="entry name" value="Cytochrome P450"/>
    <property type="match status" value="1"/>
</dbReference>
<dbReference type="Proteomes" id="UP001596380">
    <property type="component" value="Unassembled WGS sequence"/>
</dbReference>
<keyword evidence="5" id="KW-1185">Reference proteome</keyword>
<keyword evidence="3" id="KW-0560">Oxidoreductase</keyword>
<evidence type="ECO:0000256" key="2">
    <source>
        <dbReference type="ARBA" id="ARBA00010617"/>
    </source>
</evidence>
<dbReference type="PROSITE" id="PS00086">
    <property type="entry name" value="CYTOCHROME_P450"/>
    <property type="match status" value="1"/>
</dbReference>
<dbReference type="SUPFAM" id="SSF48264">
    <property type="entry name" value="Cytochrome P450"/>
    <property type="match status" value="1"/>
</dbReference>
<gene>
    <name evidence="4" type="ORF">ACFQKB_39940</name>
</gene>
<evidence type="ECO:0000256" key="1">
    <source>
        <dbReference type="ARBA" id="ARBA00001971"/>
    </source>
</evidence>
<dbReference type="EMBL" id="JBHSXS010000046">
    <property type="protein sequence ID" value="MFC6885988.1"/>
    <property type="molecule type" value="Genomic_DNA"/>
</dbReference>
<dbReference type="PANTHER" id="PTHR24305:SF166">
    <property type="entry name" value="CYTOCHROME P450 12A4, MITOCHONDRIAL-RELATED"/>
    <property type="match status" value="1"/>
</dbReference>
<dbReference type="InterPro" id="IPR002401">
    <property type="entry name" value="Cyt_P450_E_grp-I"/>
</dbReference>
<name>A0ABW2CY24_9ACTN</name>
<sequence>MSVDTGTGLPRTAETIPLRRALPGFLRDPLGGFEEIGRRANGGVVRVNLGAIRPYLVTRPEHVQHVMQDHAANYVREGWLWKPLSRLIGEPSGSDPLWWVKRETFQTVVSGPSVAAFADDMAEAIVRAVGEMAERAEGGRPVDAMDEMARIIYRAITRIFIGDKITIAQADRLGAALRAASAALRPRLALPFVPDSVPLPGDRAFRRAVQAVDGIVFPIVEEAVRRGADGDDIVSMLIRARDPDGNGFDLRQLRDGVVSLFVAGTETTTIALTFLWQVLAERPEVAERLYEEVDRVVGDGPPRGVHLPRLRYAKMAAQEMLRVFPPGWMLPRFVREDDVIGGVRIEGGGIVVVSPYLTHRLPDVWEDPGVFDPERFLPGRERHRFAYVTFGGGPHGCVGKHFFTVETQFVIAAVLSRFRVRPVGSPDPRPALGLTLRPRERLRITLHPRGR</sequence>
<evidence type="ECO:0000313" key="5">
    <source>
        <dbReference type="Proteomes" id="UP001596380"/>
    </source>
</evidence>
<evidence type="ECO:0000313" key="4">
    <source>
        <dbReference type="EMBL" id="MFC6885988.1"/>
    </source>
</evidence>
<keyword evidence="3" id="KW-0408">Iron</keyword>
<dbReference type="InterPro" id="IPR036396">
    <property type="entry name" value="Cyt_P450_sf"/>
</dbReference>
<keyword evidence="3" id="KW-0349">Heme</keyword>
<comment type="similarity">
    <text evidence="2 3">Belongs to the cytochrome P450 family.</text>
</comment>
<keyword evidence="3" id="KW-0503">Monooxygenase</keyword>
<protein>
    <submittedName>
        <fullName evidence="4">Cytochrome P450</fullName>
    </submittedName>
</protein>
<dbReference type="PRINTS" id="PR00463">
    <property type="entry name" value="EP450I"/>
</dbReference>
<comment type="cofactor">
    <cofactor evidence="1">
        <name>heme</name>
        <dbReference type="ChEBI" id="CHEBI:30413"/>
    </cofactor>
</comment>
<dbReference type="Pfam" id="PF00067">
    <property type="entry name" value="p450"/>
    <property type="match status" value="1"/>
</dbReference>
<dbReference type="PANTHER" id="PTHR24305">
    <property type="entry name" value="CYTOCHROME P450"/>
    <property type="match status" value="1"/>
</dbReference>
<dbReference type="RefSeq" id="WP_160825659.1">
    <property type="nucleotide sequence ID" value="NZ_JBHSXE010000001.1"/>
</dbReference>
<comment type="caution">
    <text evidence="4">The sequence shown here is derived from an EMBL/GenBank/DDBJ whole genome shotgun (WGS) entry which is preliminary data.</text>
</comment>
<dbReference type="InterPro" id="IPR001128">
    <property type="entry name" value="Cyt_P450"/>
</dbReference>
<accession>A0ABW2CY24</accession>
<dbReference type="InterPro" id="IPR017972">
    <property type="entry name" value="Cyt_P450_CS"/>
</dbReference>
<organism evidence="4 5">
    <name type="scientific">Actinomadura yumaensis</name>
    <dbReference type="NCBI Taxonomy" id="111807"/>
    <lineage>
        <taxon>Bacteria</taxon>
        <taxon>Bacillati</taxon>
        <taxon>Actinomycetota</taxon>
        <taxon>Actinomycetes</taxon>
        <taxon>Streptosporangiales</taxon>
        <taxon>Thermomonosporaceae</taxon>
        <taxon>Actinomadura</taxon>
    </lineage>
</organism>
<reference evidence="5" key="1">
    <citation type="journal article" date="2019" name="Int. J. Syst. Evol. Microbiol.">
        <title>The Global Catalogue of Microorganisms (GCM) 10K type strain sequencing project: providing services to taxonomists for standard genome sequencing and annotation.</title>
        <authorList>
            <consortium name="The Broad Institute Genomics Platform"/>
            <consortium name="The Broad Institute Genome Sequencing Center for Infectious Disease"/>
            <person name="Wu L."/>
            <person name="Ma J."/>
        </authorList>
    </citation>
    <scope>NUCLEOTIDE SEQUENCE [LARGE SCALE GENOMIC DNA]</scope>
    <source>
        <strain evidence="5">JCM 3369</strain>
    </source>
</reference>
<keyword evidence="3" id="KW-0479">Metal-binding</keyword>
<proteinExistence type="inferred from homology"/>